<evidence type="ECO:0000313" key="3">
    <source>
        <dbReference type="Proteomes" id="UP000185511"/>
    </source>
</evidence>
<feature type="compositionally biased region" description="Basic and acidic residues" evidence="1">
    <location>
        <begin position="1"/>
        <end position="10"/>
    </location>
</feature>
<organism evidence="2 3">
    <name type="scientific">Actinoalloteichus fjordicus</name>
    <dbReference type="NCBI Taxonomy" id="1612552"/>
    <lineage>
        <taxon>Bacteria</taxon>
        <taxon>Bacillati</taxon>
        <taxon>Actinomycetota</taxon>
        <taxon>Actinomycetes</taxon>
        <taxon>Pseudonocardiales</taxon>
        <taxon>Pseudonocardiaceae</taxon>
        <taxon>Actinoalloteichus</taxon>
    </lineage>
</organism>
<dbReference type="RefSeq" id="WP_075763789.1">
    <property type="nucleotide sequence ID" value="NZ_CP016076.1"/>
</dbReference>
<protein>
    <submittedName>
        <fullName evidence="2">ATP-grasp target RiPP</fullName>
    </submittedName>
</protein>
<dbReference type="Proteomes" id="UP000185511">
    <property type="component" value="Chromosome"/>
</dbReference>
<evidence type="ECO:0000256" key="1">
    <source>
        <dbReference type="SAM" id="MobiDB-lite"/>
    </source>
</evidence>
<dbReference type="NCBIfam" id="TIGR04186">
    <property type="entry name" value="GRASP_targ"/>
    <property type="match status" value="1"/>
</dbReference>
<accession>A0AAC9PQB8</accession>
<dbReference type="InterPro" id="IPR026496">
    <property type="entry name" value="GRASP_targ"/>
</dbReference>
<name>A0AAC9PQB8_9PSEU</name>
<keyword evidence="3" id="KW-1185">Reference proteome</keyword>
<dbReference type="EMBL" id="CP016076">
    <property type="protein sequence ID" value="APU12772.1"/>
    <property type="molecule type" value="Genomic_DNA"/>
</dbReference>
<dbReference type="KEGG" id="acad:UA74_03455"/>
<proteinExistence type="predicted"/>
<feature type="region of interest" description="Disordered" evidence="1">
    <location>
        <begin position="1"/>
        <end position="115"/>
    </location>
</feature>
<dbReference type="AlphaFoldDB" id="A0AAC9PQB8"/>
<feature type="compositionally biased region" description="Acidic residues" evidence="1">
    <location>
        <begin position="94"/>
        <end position="104"/>
    </location>
</feature>
<sequence length="115" mass="12410">MSTAVRDRFAADPVASHSAQFPLGAPFDRTSDDEPSHAGVRPWALRGMEPQPPTTAGGARTVRYDHRSQMSVDASGRPLIEAGPPTVKNKTNLDGDEGPSEDFSYDFVPDEPFPV</sequence>
<reference evidence="3" key="1">
    <citation type="submission" date="2016-06" db="EMBL/GenBank/DDBJ databases">
        <title>Complete genome sequence of Actinoalloteichus fjordicus DSM 46855 (=ADI127-17), type strain of the new species Actinoalloteichus fjordicus.</title>
        <authorList>
            <person name="Ruckert C."/>
            <person name="Nouioui I."/>
            <person name="Willmese J."/>
            <person name="van Wezel G."/>
            <person name="Klenk H.-P."/>
            <person name="Kalinowski J."/>
            <person name="Zotchev S.B."/>
        </authorList>
    </citation>
    <scope>NUCLEOTIDE SEQUENCE [LARGE SCALE GENOMIC DNA]</scope>
    <source>
        <strain evidence="3">ADI127-7</strain>
    </source>
</reference>
<gene>
    <name evidence="2" type="ORF">UA74_03455</name>
</gene>
<evidence type="ECO:0000313" key="2">
    <source>
        <dbReference type="EMBL" id="APU12772.1"/>
    </source>
</evidence>